<evidence type="ECO:0000313" key="7">
    <source>
        <dbReference type="EMBL" id="KAA5546043.1"/>
    </source>
</evidence>
<keyword evidence="8" id="KW-1185">Reference proteome</keyword>
<dbReference type="GO" id="GO:0006465">
    <property type="term" value="P:signal peptide processing"/>
    <property type="evidence" value="ECO:0007669"/>
    <property type="project" value="InterPro"/>
</dbReference>
<feature type="compositionally biased region" description="Basic and acidic residues" evidence="5">
    <location>
        <begin position="20"/>
        <end position="42"/>
    </location>
</feature>
<gene>
    <name evidence="7" type="primary">lepB</name>
    <name evidence="7" type="ORF">FYK55_03830</name>
</gene>
<comment type="caution">
    <text evidence="7">The sequence shown here is derived from an EMBL/GenBank/DDBJ whole genome shotgun (WGS) entry which is preliminary data.</text>
</comment>
<dbReference type="InterPro" id="IPR019533">
    <property type="entry name" value="Peptidase_S26"/>
</dbReference>
<feature type="active site" evidence="3">
    <location>
        <position position="77"/>
    </location>
</feature>
<dbReference type="PANTHER" id="PTHR43390:SF1">
    <property type="entry name" value="CHLOROPLAST PROCESSING PEPTIDASE"/>
    <property type="match status" value="1"/>
</dbReference>
<dbReference type="GO" id="GO:0004252">
    <property type="term" value="F:serine-type endopeptidase activity"/>
    <property type="evidence" value="ECO:0007669"/>
    <property type="project" value="InterPro"/>
</dbReference>
<protein>
    <recommendedName>
        <fullName evidence="2 4">Signal peptidase I</fullName>
        <ecNumber evidence="4">3.4.21.89</ecNumber>
    </recommendedName>
</protein>
<evidence type="ECO:0000256" key="4">
    <source>
        <dbReference type="RuleBase" id="RU362042"/>
    </source>
</evidence>
<dbReference type="PANTHER" id="PTHR43390">
    <property type="entry name" value="SIGNAL PEPTIDASE I"/>
    <property type="match status" value="1"/>
</dbReference>
<dbReference type="Gene3D" id="2.10.109.10">
    <property type="entry name" value="Umud Fragment, subunit A"/>
    <property type="match status" value="2"/>
</dbReference>
<proteinExistence type="inferred from homology"/>
<keyword evidence="4" id="KW-1133">Transmembrane helix</keyword>
<feature type="domain" description="Peptidase S26" evidence="6">
    <location>
        <begin position="128"/>
        <end position="214"/>
    </location>
</feature>
<dbReference type="RefSeq" id="WP_150075050.1">
    <property type="nucleotide sequence ID" value="NZ_VWOX01000002.1"/>
</dbReference>
<dbReference type="Pfam" id="PF10502">
    <property type="entry name" value="Peptidase_S26"/>
    <property type="match status" value="1"/>
</dbReference>
<keyword evidence="4 7" id="KW-0378">Hydrolase</keyword>
<dbReference type="GO" id="GO:0009003">
    <property type="term" value="F:signal peptidase activity"/>
    <property type="evidence" value="ECO:0007669"/>
    <property type="project" value="UniProtKB-EC"/>
</dbReference>
<evidence type="ECO:0000313" key="8">
    <source>
        <dbReference type="Proteomes" id="UP000324479"/>
    </source>
</evidence>
<accession>A0A5M6DF76</accession>
<feature type="region of interest" description="Disordered" evidence="5">
    <location>
        <begin position="1"/>
        <end position="44"/>
    </location>
</feature>
<reference evidence="7 8" key="1">
    <citation type="submission" date="2019-08" db="EMBL/GenBank/DDBJ databases">
        <authorList>
            <person name="Dhanesh K."/>
            <person name="Kumar G."/>
            <person name="Sasikala C."/>
            <person name="Venkata Ramana C."/>
        </authorList>
    </citation>
    <scope>NUCLEOTIDE SEQUENCE [LARGE SCALE GENOMIC DNA]</scope>
    <source>
        <strain evidence="7 8">JC645</strain>
    </source>
</reference>
<comment type="subcellular location">
    <subcellularLocation>
        <location evidence="4">Membrane</location>
        <topology evidence="4">Single-pass type II membrane protein</topology>
    </subcellularLocation>
</comment>
<comment type="catalytic activity">
    <reaction evidence="4">
        <text>Cleavage of hydrophobic, N-terminal signal or leader sequences from secreted and periplasmic proteins.</text>
        <dbReference type="EC" id="3.4.21.89"/>
    </reaction>
</comment>
<dbReference type="InterPro" id="IPR036286">
    <property type="entry name" value="LexA/Signal_pep-like_sf"/>
</dbReference>
<keyword evidence="4" id="KW-0812">Transmembrane</keyword>
<dbReference type="EMBL" id="VWOX01000002">
    <property type="protein sequence ID" value="KAA5546043.1"/>
    <property type="molecule type" value="Genomic_DNA"/>
</dbReference>
<feature type="active site" evidence="3">
    <location>
        <position position="177"/>
    </location>
</feature>
<feature type="transmembrane region" description="Helical" evidence="4">
    <location>
        <begin position="50"/>
        <end position="73"/>
    </location>
</feature>
<dbReference type="Proteomes" id="UP000324479">
    <property type="component" value="Unassembled WGS sequence"/>
</dbReference>
<dbReference type="SUPFAM" id="SSF51306">
    <property type="entry name" value="LexA/Signal peptidase"/>
    <property type="match status" value="2"/>
</dbReference>
<dbReference type="AlphaFoldDB" id="A0A5M6DF76"/>
<dbReference type="EC" id="3.4.21.89" evidence="4"/>
<name>A0A5M6DF76_9BACT</name>
<evidence type="ECO:0000259" key="6">
    <source>
        <dbReference type="Pfam" id="PF10502"/>
    </source>
</evidence>
<keyword evidence="4" id="KW-0645">Protease</keyword>
<evidence type="ECO:0000256" key="5">
    <source>
        <dbReference type="SAM" id="MobiDB-lite"/>
    </source>
</evidence>
<dbReference type="NCBIfam" id="TIGR02227">
    <property type="entry name" value="sigpep_I_bact"/>
    <property type="match status" value="1"/>
</dbReference>
<evidence type="ECO:0000256" key="1">
    <source>
        <dbReference type="ARBA" id="ARBA00009370"/>
    </source>
</evidence>
<comment type="similarity">
    <text evidence="1 4">Belongs to the peptidase S26 family.</text>
</comment>
<organism evidence="7 8">
    <name type="scientific">Roseiconus nitratireducens</name>
    <dbReference type="NCBI Taxonomy" id="2605748"/>
    <lineage>
        <taxon>Bacteria</taxon>
        <taxon>Pseudomonadati</taxon>
        <taxon>Planctomycetota</taxon>
        <taxon>Planctomycetia</taxon>
        <taxon>Pirellulales</taxon>
        <taxon>Pirellulaceae</taxon>
        <taxon>Roseiconus</taxon>
    </lineage>
</organism>
<evidence type="ECO:0000256" key="3">
    <source>
        <dbReference type="PIRSR" id="PIRSR600223-1"/>
    </source>
</evidence>
<evidence type="ECO:0000256" key="2">
    <source>
        <dbReference type="ARBA" id="ARBA00019232"/>
    </source>
</evidence>
<dbReference type="CDD" id="cd06530">
    <property type="entry name" value="S26_SPase_I"/>
    <property type="match status" value="1"/>
</dbReference>
<dbReference type="GO" id="GO:0016020">
    <property type="term" value="C:membrane"/>
    <property type="evidence" value="ECO:0007669"/>
    <property type="project" value="UniProtKB-SubCell"/>
</dbReference>
<keyword evidence="4" id="KW-0472">Membrane</keyword>
<sequence length="669" mass="75199">MSRKSKSPSDAARKPAAKKTRNDVGDTRDDRTPEQRRAEKIRTSGQRETVEAFVVAFVLALLFRAFVAEAFVIPTGSMAPTLMGAHKDLTCQQCGHEFQVGASKERRGPVQNDTVVGGVCPNCRYVNPLDLAGNSNHATFNGDRILVSKFAYTLSQPERWDVIVFKFPGNPKQNYIKRLVGLPNETLTIQYGDVYVRPTGESGQGEILRKPADKVLAMRHHVYDTKEQSQTLIKSDFPSRIQPWRPGATSPPEDSWQIQRGPDGLVATVEAADATQPEWIRYFHHWPDASQWRAAAAGQSLSSVDPYSSRLVTDFYAYDCYVTVPSREVYLRAPSNARMASSTGFEAAYRSGASLDQFGSSLRFGDRGVGDEGLHWVGDLTTECDVELSEDCKELIFEIVEAGVLYQCHLDATDGTAKLMILDGAQELPFQGADGEPIRSVTAQTAVRAGQSHHIRYSNCDDQLLLWIDDDLVTFDTATTFDARSFRSEDENVPHYDPGVHPLDASPFGLAVRGGTATVRRVVIHRDKYYCATNNSSFGIYDYDMNELWALTERNVSFQDIQTVLATPDLWDDFPLWQTRRKVSFELHEDQFFPMGDNSPESLDARCWAGTKRIARLPERFRDQAYAFADASYVPRDLLVGKALVVFWPHPWNEPVPFYPNFSRFRLIR</sequence>
<dbReference type="InterPro" id="IPR000223">
    <property type="entry name" value="Pept_S26A_signal_pept_1"/>
</dbReference>